<feature type="transmembrane region" description="Helical" evidence="1">
    <location>
        <begin position="31"/>
        <end position="50"/>
    </location>
</feature>
<evidence type="ECO:0000313" key="3">
    <source>
        <dbReference type="Proteomes" id="UP000199427"/>
    </source>
</evidence>
<dbReference type="RefSeq" id="WP_175615426.1">
    <property type="nucleotide sequence ID" value="NZ_CAESCL010000041.1"/>
</dbReference>
<keyword evidence="3" id="KW-1185">Reference proteome</keyword>
<reference evidence="2 3" key="1">
    <citation type="submission" date="2016-10" db="EMBL/GenBank/DDBJ databases">
        <authorList>
            <person name="de Groot N.N."/>
        </authorList>
    </citation>
    <scope>NUCLEOTIDE SEQUENCE [LARGE SCALE GENOMIC DNA]</scope>
    <source>
        <strain evidence="2 3">DSM 21633</strain>
    </source>
</reference>
<dbReference type="Proteomes" id="UP000199427">
    <property type="component" value="Unassembled WGS sequence"/>
</dbReference>
<dbReference type="InterPro" id="IPR035211">
    <property type="entry name" value="DUF5325"/>
</dbReference>
<keyword evidence="1" id="KW-0472">Membrane</keyword>
<keyword evidence="1" id="KW-1133">Transmembrane helix</keyword>
<evidence type="ECO:0000313" key="2">
    <source>
        <dbReference type="EMBL" id="SER24533.1"/>
    </source>
</evidence>
<accession>A0A1H9MN02</accession>
<proteinExistence type="predicted"/>
<dbReference type="EMBL" id="FOES01000065">
    <property type="protein sequence ID" value="SER24533.1"/>
    <property type="molecule type" value="Genomic_DNA"/>
</dbReference>
<sequence length="58" mass="6572">MSHNVKMFLLAVLVVLCFVLAAIVISYRNYFLLVITLLAGFGLMGYGLTLKRKHQEKN</sequence>
<protein>
    <submittedName>
        <fullName evidence="2">Uncharacterized protein</fullName>
    </submittedName>
</protein>
<name>A0A1H9MN02_9BACI</name>
<keyword evidence="1" id="KW-0812">Transmembrane</keyword>
<dbReference type="Pfam" id="PF17259">
    <property type="entry name" value="DUF5325"/>
    <property type="match status" value="1"/>
</dbReference>
<dbReference type="AlphaFoldDB" id="A0A1H9MN02"/>
<gene>
    <name evidence="2" type="ORF">SAMN05216362_1658</name>
</gene>
<organism evidence="2 3">
    <name type="scientific">Piscibacillus halophilus</name>
    <dbReference type="NCBI Taxonomy" id="571933"/>
    <lineage>
        <taxon>Bacteria</taxon>
        <taxon>Bacillati</taxon>
        <taxon>Bacillota</taxon>
        <taxon>Bacilli</taxon>
        <taxon>Bacillales</taxon>
        <taxon>Bacillaceae</taxon>
        <taxon>Piscibacillus</taxon>
    </lineage>
</organism>
<evidence type="ECO:0000256" key="1">
    <source>
        <dbReference type="SAM" id="Phobius"/>
    </source>
</evidence>